<organism evidence="5 6">
    <name type="scientific">Falseniella ignava CCUG 37419</name>
    <dbReference type="NCBI Taxonomy" id="883112"/>
    <lineage>
        <taxon>Bacteria</taxon>
        <taxon>Bacillati</taxon>
        <taxon>Bacillota</taxon>
        <taxon>Bacilli</taxon>
        <taxon>Lactobacillales</taxon>
        <taxon>Aerococcaceae</taxon>
        <taxon>Falseniella</taxon>
    </lineage>
</organism>
<evidence type="ECO:0000313" key="6">
    <source>
        <dbReference type="Proteomes" id="UP000005147"/>
    </source>
</evidence>
<dbReference type="Gene3D" id="2.40.30.10">
    <property type="entry name" value="Translation factors"/>
    <property type="match status" value="1"/>
</dbReference>
<gene>
    <name evidence="5" type="ORF">HMPREF9707_00103</name>
</gene>
<comment type="caution">
    <text evidence="5">The sequence shown here is derived from an EMBL/GenBank/DDBJ whole genome shotgun (WGS) entry which is preliminary data.</text>
</comment>
<dbReference type="AlphaFoldDB" id="K1LPU4"/>
<comment type="similarity">
    <text evidence="3">Belongs to the peptidase U32 family.</text>
</comment>
<dbReference type="HOGENOM" id="CLU_011540_0_2_9"/>
<dbReference type="PANTHER" id="PTHR30217:SF6">
    <property type="entry name" value="TRNA HYDROXYLATION PROTEIN P"/>
    <property type="match status" value="1"/>
</dbReference>
<sequence>MTEILKQPRPAMENGLKRPELLAPAGSLEKLKIAIHYGADAVYIGAPAYGLRSRARNFDYDQMREGVEFAHARGAKVYCATNMVTHMGDEKGAGEFFRTIRDIGIDAVIISDPALMHICATEAPGLEMHLSTQQSAVNYETLNFWQDAGLTRCVLGREVSMQEIEEIRANTDVEIEVFIHGAMCISYSGRCTLSNHMAHRDANRGGCCQSCRWKYGLSDMITLDERLTVESEHEELESAFAMSAVDLSMIEHIPDIVNSGVDSLKIEGRMKSIHYVSTVCNVYRKAIDSYLEDPENYELKQEWVDELWKTAHRELATGFFYGQPTEKEQIFGQPREIRQYRFVAEVLDYDETTQIATVQQRYKFEKGDEVEFYGPGLRHQYDVIDEIWDEEGVLVTEAPNPMDIFKIRVKHPLKPHDMIRKADLD</sequence>
<proteinExistence type="inferred from homology"/>
<dbReference type="RefSeq" id="WP_006700774.1">
    <property type="nucleotide sequence ID" value="NZ_JH932300.1"/>
</dbReference>
<keyword evidence="6" id="KW-1185">Reference proteome</keyword>
<dbReference type="EMBL" id="AGZE01000001">
    <property type="protein sequence ID" value="EKB59025.1"/>
    <property type="molecule type" value="Genomic_DNA"/>
</dbReference>
<evidence type="ECO:0000256" key="2">
    <source>
        <dbReference type="ARBA" id="ARBA00022801"/>
    </source>
</evidence>
<reference evidence="5 6" key="1">
    <citation type="submission" date="2012-07" db="EMBL/GenBank/DDBJ databases">
        <title>The Genome Sequence of Facklamia ignava CCUG 37419.</title>
        <authorList>
            <consortium name="The Broad Institute Genome Sequencing Platform"/>
            <person name="Earl A."/>
            <person name="Ward D."/>
            <person name="Feldgarden M."/>
            <person name="Gevers D."/>
            <person name="Huys G."/>
            <person name="Walker B."/>
            <person name="Young S.K."/>
            <person name="Zeng Q."/>
            <person name="Gargeya S."/>
            <person name="Fitzgerald M."/>
            <person name="Haas B."/>
            <person name="Abouelleil A."/>
            <person name="Alvarado L."/>
            <person name="Arachchi H.M."/>
            <person name="Berlin A.M."/>
            <person name="Chapman S.B."/>
            <person name="Goldberg J."/>
            <person name="Griggs A."/>
            <person name="Gujja S."/>
            <person name="Hansen M."/>
            <person name="Howarth C."/>
            <person name="Imamovic A."/>
            <person name="Larimer J."/>
            <person name="McCowen C."/>
            <person name="Montmayeur A."/>
            <person name="Murphy C."/>
            <person name="Neiman D."/>
            <person name="Pearson M."/>
            <person name="Priest M."/>
            <person name="Roberts A."/>
            <person name="Saif S."/>
            <person name="Shea T."/>
            <person name="Sisk P."/>
            <person name="Sykes S."/>
            <person name="Wortman J."/>
            <person name="Nusbaum C."/>
            <person name="Birren B."/>
        </authorList>
    </citation>
    <scope>NUCLEOTIDE SEQUENCE [LARGE SCALE GENOMIC DNA]</scope>
    <source>
        <strain evidence="5 6">CCUG 37419</strain>
    </source>
</reference>
<dbReference type="GO" id="GO:0008233">
    <property type="term" value="F:peptidase activity"/>
    <property type="evidence" value="ECO:0007669"/>
    <property type="project" value="UniProtKB-KW"/>
</dbReference>
<feature type="domain" description="Peptidase family U32 C-terminal" evidence="4">
    <location>
        <begin position="338"/>
        <end position="420"/>
    </location>
</feature>
<dbReference type="PANTHER" id="PTHR30217">
    <property type="entry name" value="PEPTIDASE U32 FAMILY"/>
    <property type="match status" value="1"/>
</dbReference>
<dbReference type="PATRIC" id="fig|883112.3.peg.104"/>
<dbReference type="InterPro" id="IPR032525">
    <property type="entry name" value="Peptidase_U32_C"/>
</dbReference>
<dbReference type="InterPro" id="IPR001539">
    <property type="entry name" value="Peptidase_U32"/>
</dbReference>
<evidence type="ECO:0000256" key="3">
    <source>
        <dbReference type="ARBA" id="ARBA00038374"/>
    </source>
</evidence>
<dbReference type="GO" id="GO:0006508">
    <property type="term" value="P:proteolysis"/>
    <property type="evidence" value="ECO:0007669"/>
    <property type="project" value="UniProtKB-KW"/>
</dbReference>
<dbReference type="Pfam" id="PF01136">
    <property type="entry name" value="Peptidase_U32"/>
    <property type="match status" value="1"/>
</dbReference>
<keyword evidence="2" id="KW-0378">Hydrolase</keyword>
<dbReference type="PROSITE" id="PS01276">
    <property type="entry name" value="PEPTIDASE_U32"/>
    <property type="match status" value="1"/>
</dbReference>
<dbReference type="Pfam" id="PF16325">
    <property type="entry name" value="Peptidase_U32_C"/>
    <property type="match status" value="1"/>
</dbReference>
<dbReference type="STRING" id="883112.HMPREF9707_00103"/>
<dbReference type="Proteomes" id="UP000005147">
    <property type="component" value="Unassembled WGS sequence"/>
</dbReference>
<evidence type="ECO:0000313" key="5">
    <source>
        <dbReference type="EMBL" id="EKB59025.1"/>
    </source>
</evidence>
<dbReference type="InterPro" id="IPR051454">
    <property type="entry name" value="RNA/ubiquinone_mod_enzymes"/>
</dbReference>
<protein>
    <recommendedName>
        <fullName evidence="4">Peptidase family U32 C-terminal domain-containing protein</fullName>
    </recommendedName>
</protein>
<accession>K1LPU4</accession>
<keyword evidence="1" id="KW-0645">Protease</keyword>
<dbReference type="eggNOG" id="COG0826">
    <property type="taxonomic scope" value="Bacteria"/>
</dbReference>
<evidence type="ECO:0000256" key="1">
    <source>
        <dbReference type="ARBA" id="ARBA00022670"/>
    </source>
</evidence>
<evidence type="ECO:0000259" key="4">
    <source>
        <dbReference type="Pfam" id="PF16325"/>
    </source>
</evidence>
<name>K1LPU4_9LACT</name>